<keyword evidence="1" id="KW-0597">Phosphoprotein</keyword>
<name>A0A2T4IGX3_9RHOO</name>
<dbReference type="GO" id="GO:0003824">
    <property type="term" value="F:catalytic activity"/>
    <property type="evidence" value="ECO:0007669"/>
    <property type="project" value="UniProtKB-ARBA"/>
</dbReference>
<dbReference type="InterPro" id="IPR001789">
    <property type="entry name" value="Sig_transdc_resp-reg_receiver"/>
</dbReference>
<dbReference type="SUPFAM" id="SSF55785">
    <property type="entry name" value="PYP-like sensor domain (PAS domain)"/>
    <property type="match status" value="1"/>
</dbReference>
<dbReference type="AlphaFoldDB" id="A0A2T4IGX3"/>
<dbReference type="Pfam" id="PF08447">
    <property type="entry name" value="PAS_3"/>
    <property type="match status" value="1"/>
</dbReference>
<dbReference type="CDD" id="cd17535">
    <property type="entry name" value="REC_NarL-like"/>
    <property type="match status" value="1"/>
</dbReference>
<evidence type="ECO:0000259" key="3">
    <source>
        <dbReference type="PROSITE" id="PS50110"/>
    </source>
</evidence>
<evidence type="ECO:0000259" key="4">
    <source>
        <dbReference type="PROSITE" id="PS50887"/>
    </source>
</evidence>
<dbReference type="OrthoDB" id="9813903at2"/>
<dbReference type="CDD" id="cd00130">
    <property type="entry name" value="PAS"/>
    <property type="match status" value="1"/>
</dbReference>
<feature type="domain" description="GGDEF" evidence="4">
    <location>
        <begin position="449"/>
        <end position="582"/>
    </location>
</feature>
<dbReference type="InterPro" id="IPR029787">
    <property type="entry name" value="Nucleotide_cyclase"/>
</dbReference>
<dbReference type="FunFam" id="3.30.70.270:FF:000001">
    <property type="entry name" value="Diguanylate cyclase domain protein"/>
    <property type="match status" value="1"/>
</dbReference>
<dbReference type="SMART" id="SM00448">
    <property type="entry name" value="REC"/>
    <property type="match status" value="2"/>
</dbReference>
<dbReference type="RefSeq" id="WP_107492827.1">
    <property type="nucleotide sequence ID" value="NZ_PZKC01000004.1"/>
</dbReference>
<dbReference type="GO" id="GO:0000160">
    <property type="term" value="P:phosphorelay signal transduction system"/>
    <property type="evidence" value="ECO:0007669"/>
    <property type="project" value="InterPro"/>
</dbReference>
<dbReference type="InterPro" id="IPR052163">
    <property type="entry name" value="DGC-Regulatory_Protein"/>
</dbReference>
<dbReference type="CDD" id="cd01949">
    <property type="entry name" value="GGDEF"/>
    <property type="match status" value="1"/>
</dbReference>
<dbReference type="NCBIfam" id="TIGR00254">
    <property type="entry name" value="GGDEF"/>
    <property type="match status" value="1"/>
</dbReference>
<dbReference type="SUPFAM" id="SSF55073">
    <property type="entry name" value="Nucleotide cyclase"/>
    <property type="match status" value="1"/>
</dbReference>
<dbReference type="PANTHER" id="PTHR46663">
    <property type="entry name" value="DIGUANYLATE CYCLASE DGCT-RELATED"/>
    <property type="match status" value="1"/>
</dbReference>
<dbReference type="PANTHER" id="PTHR46663:SF4">
    <property type="entry name" value="DIGUANYLATE CYCLASE DGCT-RELATED"/>
    <property type="match status" value="1"/>
</dbReference>
<dbReference type="InterPro" id="IPR058245">
    <property type="entry name" value="NreC/VraR/RcsB-like_REC"/>
</dbReference>
<evidence type="ECO:0000256" key="1">
    <source>
        <dbReference type="PROSITE-ProRule" id="PRU00169"/>
    </source>
</evidence>
<dbReference type="InterPro" id="IPR011006">
    <property type="entry name" value="CheY-like_superfamily"/>
</dbReference>
<dbReference type="Pfam" id="PF00990">
    <property type="entry name" value="GGDEF"/>
    <property type="match status" value="1"/>
</dbReference>
<keyword evidence="6" id="KW-1185">Reference proteome</keyword>
<reference evidence="5 6" key="1">
    <citation type="submission" date="2018-03" db="EMBL/GenBank/DDBJ databases">
        <authorList>
            <person name="Keele B.F."/>
        </authorList>
    </citation>
    <scope>NUCLEOTIDE SEQUENCE [LARGE SCALE GENOMIC DNA]</scope>
    <source>
        <strain evidence="5 6">D20</strain>
    </source>
</reference>
<dbReference type="CDD" id="cd17557">
    <property type="entry name" value="REC_Rcp-like"/>
    <property type="match status" value="1"/>
</dbReference>
<accession>A0A2T4IGX3</accession>
<dbReference type="InterPro" id="IPR000014">
    <property type="entry name" value="PAS"/>
</dbReference>
<dbReference type="Pfam" id="PF00072">
    <property type="entry name" value="Response_reg"/>
    <property type="match status" value="2"/>
</dbReference>
<dbReference type="SUPFAM" id="SSF52172">
    <property type="entry name" value="CheY-like"/>
    <property type="match status" value="2"/>
</dbReference>
<dbReference type="Proteomes" id="UP000241193">
    <property type="component" value="Unassembled WGS sequence"/>
</dbReference>
<dbReference type="Gene3D" id="3.30.450.20">
    <property type="entry name" value="PAS domain"/>
    <property type="match status" value="1"/>
</dbReference>
<dbReference type="PROSITE" id="PS50110">
    <property type="entry name" value="RESPONSE_REGULATORY"/>
    <property type="match status" value="2"/>
</dbReference>
<evidence type="ECO:0000256" key="2">
    <source>
        <dbReference type="SAM" id="Coils"/>
    </source>
</evidence>
<dbReference type="EMBL" id="PZKC01000004">
    <property type="protein sequence ID" value="PTD97018.1"/>
    <property type="molecule type" value="Genomic_DNA"/>
</dbReference>
<sequence>MKAASTNLDILLVDDEQADAFLVRKILRDAQFAATVAHCSDGIEALDALRRRRNASAALPDLILLDLNMPRMDGHEFLAALAREEGCGQIPVVVLSTSSAELDMDRASAGGARGYLTKQADLRLFSSALLALVRQYLQQAELPPRARPPATPPRNTRILLVDDEAADAELVAIALRKAWQGEFELVRSETLGGVSAQLGDRLPDLVLLDLGLPDASGLHSIERMRALVGRTPIVVLTGNDDSDFALEALAAGAQDYLFKSRLVAADLVRAMRHAIARSQLEERLAESEERMALALAGAELGMWDWDITRRQITVDTRWAAMLGESAGVLAVDAQGWLTRAHPEDLGAALNALNSHFRGLSPGFRFTHRLRHLGGGWVWTLAAGKVLQRDGCGRPLRAVGIMQDIGESKRMEADLLRLATTDALTTLSNRRVFVQRLAHELARIRRHWQAPSALMMLDLDHFKRINDRWGHQFGDRALCHFSTILRSCLRECDLPARLGGEEFAVLLPGTDAQAAMTVARRIREQLAQQPLAAEDETVGIRVSIGVTTLTAADPQPEACMSRADAALYRAKQHGRNREEFIEDDREHKLA</sequence>
<feature type="modified residue" description="4-aspartylphosphate" evidence="1">
    <location>
        <position position="66"/>
    </location>
</feature>
<dbReference type="SMART" id="SM00267">
    <property type="entry name" value="GGDEF"/>
    <property type="match status" value="1"/>
</dbReference>
<comment type="caution">
    <text evidence="5">The sequence shown here is derived from an EMBL/GenBank/DDBJ whole genome shotgun (WGS) entry which is preliminary data.</text>
</comment>
<proteinExistence type="predicted"/>
<dbReference type="InterPro" id="IPR013655">
    <property type="entry name" value="PAS_fold_3"/>
</dbReference>
<dbReference type="InterPro" id="IPR043128">
    <property type="entry name" value="Rev_trsase/Diguanyl_cyclase"/>
</dbReference>
<gene>
    <name evidence="5" type="ORF">C8261_06385</name>
</gene>
<feature type="domain" description="Response regulatory" evidence="3">
    <location>
        <begin position="9"/>
        <end position="133"/>
    </location>
</feature>
<evidence type="ECO:0000313" key="6">
    <source>
        <dbReference type="Proteomes" id="UP000241193"/>
    </source>
</evidence>
<protein>
    <submittedName>
        <fullName evidence="5">PAS domain S-box protein</fullName>
    </submittedName>
</protein>
<reference evidence="5 6" key="2">
    <citation type="submission" date="2018-04" db="EMBL/GenBank/DDBJ databases">
        <title>Thauera lacus sp. nov., isolated from an saline lake in Inner Mongolia, China.</title>
        <authorList>
            <person name="Liang Q.-Y."/>
        </authorList>
    </citation>
    <scope>NUCLEOTIDE SEQUENCE [LARGE SCALE GENOMIC DNA]</scope>
    <source>
        <strain evidence="5 6">D20</strain>
    </source>
</reference>
<dbReference type="PROSITE" id="PS50887">
    <property type="entry name" value="GGDEF"/>
    <property type="match status" value="1"/>
</dbReference>
<keyword evidence="2" id="KW-0175">Coiled coil</keyword>
<evidence type="ECO:0000313" key="5">
    <source>
        <dbReference type="EMBL" id="PTD97018.1"/>
    </source>
</evidence>
<dbReference type="InterPro" id="IPR035965">
    <property type="entry name" value="PAS-like_dom_sf"/>
</dbReference>
<dbReference type="Gene3D" id="3.40.50.2300">
    <property type="match status" value="2"/>
</dbReference>
<feature type="modified residue" description="4-aspartylphosphate" evidence="1">
    <location>
        <position position="209"/>
    </location>
</feature>
<dbReference type="Gene3D" id="3.30.70.270">
    <property type="match status" value="1"/>
</dbReference>
<feature type="coiled-coil region" evidence="2">
    <location>
        <begin position="270"/>
        <end position="297"/>
    </location>
</feature>
<dbReference type="InterPro" id="IPR000160">
    <property type="entry name" value="GGDEF_dom"/>
</dbReference>
<organism evidence="5 6">
    <name type="scientific">Pseudothauera lacus</name>
    <dbReference type="NCBI Taxonomy" id="2136175"/>
    <lineage>
        <taxon>Bacteria</taxon>
        <taxon>Pseudomonadati</taxon>
        <taxon>Pseudomonadota</taxon>
        <taxon>Betaproteobacteria</taxon>
        <taxon>Rhodocyclales</taxon>
        <taxon>Zoogloeaceae</taxon>
        <taxon>Pseudothauera</taxon>
    </lineage>
</organism>
<feature type="domain" description="Response regulatory" evidence="3">
    <location>
        <begin position="157"/>
        <end position="274"/>
    </location>
</feature>